<evidence type="ECO:0000256" key="2">
    <source>
        <dbReference type="SAM" id="SignalP"/>
    </source>
</evidence>
<comment type="caution">
    <text evidence="3">The sequence shown here is derived from an EMBL/GenBank/DDBJ whole genome shotgun (WGS) entry which is preliminary data.</text>
</comment>
<accession>A0A840AJ67</accession>
<comment type="similarity">
    <text evidence="1">Belongs to the UPF0065 (bug) family.</text>
</comment>
<dbReference type="Proteomes" id="UP000553193">
    <property type="component" value="Unassembled WGS sequence"/>
</dbReference>
<dbReference type="Gene3D" id="3.40.190.10">
    <property type="entry name" value="Periplasmic binding protein-like II"/>
    <property type="match status" value="1"/>
</dbReference>
<dbReference type="PIRSF" id="PIRSF017082">
    <property type="entry name" value="YflP"/>
    <property type="match status" value="1"/>
</dbReference>
<reference evidence="3 4" key="1">
    <citation type="submission" date="2020-08" db="EMBL/GenBank/DDBJ databases">
        <title>Genomic Encyclopedia of Type Strains, Phase IV (KMG-IV): sequencing the most valuable type-strain genomes for metagenomic binning, comparative biology and taxonomic classification.</title>
        <authorList>
            <person name="Goeker M."/>
        </authorList>
    </citation>
    <scope>NUCLEOTIDE SEQUENCE [LARGE SCALE GENOMIC DNA]</scope>
    <source>
        <strain evidence="3 4">DSM 19979</strain>
    </source>
</reference>
<dbReference type="InterPro" id="IPR006311">
    <property type="entry name" value="TAT_signal"/>
</dbReference>
<keyword evidence="3" id="KW-0675">Receptor</keyword>
<dbReference type="PROSITE" id="PS51318">
    <property type="entry name" value="TAT"/>
    <property type="match status" value="1"/>
</dbReference>
<dbReference type="SUPFAM" id="SSF53850">
    <property type="entry name" value="Periplasmic binding protein-like II"/>
    <property type="match status" value="1"/>
</dbReference>
<protein>
    <submittedName>
        <fullName evidence="3">Tripartite-type tricarboxylate transporter receptor subunit TctC</fullName>
    </submittedName>
</protein>
<keyword evidence="2" id="KW-0732">Signal</keyword>
<dbReference type="CDD" id="cd07012">
    <property type="entry name" value="PBP2_Bug_TTT"/>
    <property type="match status" value="1"/>
</dbReference>
<gene>
    <name evidence="3" type="ORF">GGQ83_003634</name>
</gene>
<name>A0A840AJ67_9PROT</name>
<organism evidence="3 4">
    <name type="scientific">Roseococcus suduntuyensis</name>
    <dbReference type="NCBI Taxonomy" id="455361"/>
    <lineage>
        <taxon>Bacteria</taxon>
        <taxon>Pseudomonadati</taxon>
        <taxon>Pseudomonadota</taxon>
        <taxon>Alphaproteobacteria</taxon>
        <taxon>Acetobacterales</taxon>
        <taxon>Roseomonadaceae</taxon>
        <taxon>Roseococcus</taxon>
    </lineage>
</organism>
<dbReference type="EMBL" id="JACIDJ010000008">
    <property type="protein sequence ID" value="MBB3900164.1"/>
    <property type="molecule type" value="Genomic_DNA"/>
</dbReference>
<dbReference type="AlphaFoldDB" id="A0A840AJ67"/>
<dbReference type="PANTHER" id="PTHR42928:SF5">
    <property type="entry name" value="BLR1237 PROTEIN"/>
    <property type="match status" value="1"/>
</dbReference>
<feature type="chain" id="PRO_5032396896" evidence="2">
    <location>
        <begin position="27"/>
        <end position="328"/>
    </location>
</feature>
<dbReference type="Pfam" id="PF03401">
    <property type="entry name" value="TctC"/>
    <property type="match status" value="1"/>
</dbReference>
<dbReference type="PANTHER" id="PTHR42928">
    <property type="entry name" value="TRICARBOXYLATE-BINDING PROTEIN"/>
    <property type="match status" value="1"/>
</dbReference>
<evidence type="ECO:0000313" key="4">
    <source>
        <dbReference type="Proteomes" id="UP000553193"/>
    </source>
</evidence>
<keyword evidence="4" id="KW-1185">Reference proteome</keyword>
<dbReference type="RefSeq" id="WP_184386395.1">
    <property type="nucleotide sequence ID" value="NZ_JACIDJ010000008.1"/>
</dbReference>
<sequence length="328" mass="35172">MVQLPRRNLLAAGGGLALAGTAQAQAAWPVRPITFICGFGPGGSADRTARGIAQFLAPELGQPITVVNRPGAGGQVAAAFVRAQPDDGYTMLATAMSPYMQTSIIHTRAPYTLDDFAFVNAQWSDWELIAAKRDIGVDSLAALMASIRDNPGRHSVSVVPSSGGQLNVYILLDALQIPARNLRIVTYDSGAAARAAAAGGQVDFTILGGDGSAGIRELVRPLAVIHDRRVEGWDDVPTVNEALRPLNVEVPILSGSIRGLATRASFRTSHPDRWQKLVSAYEAALAKPEAQAHFRTNRIGADWVGPERTTQIMRQTFEIIERYKDVGR</sequence>
<dbReference type="InterPro" id="IPR042100">
    <property type="entry name" value="Bug_dom1"/>
</dbReference>
<feature type="signal peptide" evidence="2">
    <location>
        <begin position="1"/>
        <end position="26"/>
    </location>
</feature>
<proteinExistence type="inferred from homology"/>
<evidence type="ECO:0000313" key="3">
    <source>
        <dbReference type="EMBL" id="MBB3900164.1"/>
    </source>
</evidence>
<evidence type="ECO:0000256" key="1">
    <source>
        <dbReference type="ARBA" id="ARBA00006987"/>
    </source>
</evidence>
<dbReference type="InterPro" id="IPR005064">
    <property type="entry name" value="BUG"/>
</dbReference>
<dbReference type="Gene3D" id="3.40.190.150">
    <property type="entry name" value="Bordetella uptake gene, domain 1"/>
    <property type="match status" value="1"/>
</dbReference>